<evidence type="ECO:0000256" key="6">
    <source>
        <dbReference type="ARBA" id="ARBA00022842"/>
    </source>
</evidence>
<comment type="subcellular location">
    <subcellularLocation>
        <location evidence="8">Nucleus</location>
    </subcellularLocation>
</comment>
<keyword evidence="4 8" id="KW-0479">Metal-binding</keyword>
<dbReference type="InterPro" id="IPR049132">
    <property type="entry name" value="FAN1-like_euk"/>
</dbReference>
<evidence type="ECO:0000256" key="9">
    <source>
        <dbReference type="SAM" id="MobiDB-lite"/>
    </source>
</evidence>
<evidence type="ECO:0000256" key="2">
    <source>
        <dbReference type="ARBA" id="ARBA00005533"/>
    </source>
</evidence>
<evidence type="ECO:0000256" key="8">
    <source>
        <dbReference type="RuleBase" id="RU365033"/>
    </source>
</evidence>
<dbReference type="GO" id="GO:0005634">
    <property type="term" value="C:nucleus"/>
    <property type="evidence" value="ECO:0007669"/>
    <property type="project" value="UniProtKB-SubCell"/>
</dbReference>
<dbReference type="GO" id="GO:0008409">
    <property type="term" value="F:5'-3' exonuclease activity"/>
    <property type="evidence" value="ECO:0007669"/>
    <property type="project" value="TreeGrafter"/>
</dbReference>
<feature type="domain" description="VRR-NUC" evidence="10">
    <location>
        <begin position="779"/>
        <end position="895"/>
    </location>
</feature>
<sequence>MSGKYKQQQLIFGGGMLPLDSSLEEFKLEEQLEELDFEERFVDTRRPSAYVTAFEEMIGTVLTNEADLLSDEELTILSTFSTLHYNSRYCLIKLLLRKANQWHPVSALKAYEKEVTAEGLKIAIEDLCQANVGNQHRSVKTEDIEIQSKVQLTVKAEDIIADLSMTVGEDVKPSITEIDPTSRYSTALESIWSNRAGPSSQDPIYAVLQTDPAVANLSFFCEGESVMSTREILGRLNKGHLVSLAKEMKCKHKSSAKKEDIIRSLERQASSQQVLNFATPSIKGKGKARDDGSVQTQIVVPKRVRTQEQRLRELALKYLGSCVRVNHDLYKLARRLHLICFRSTEHPTDLLQPALLSIFKKWNYPQYISKRTPDVWISREELLEYEQALELNALLDEILDEQNELVPKRTTKMPSVGLGRTSFVTPARGGDRSLTTPLKTPGSIGSRQSATPVLGWGDNASVFDEPLHEEESMKVTRHRIMKQHFFEWIQPRWRDYVARDSELGVRPRDIGLERFDAGYVFTRMVYKASQSFGPLKEFELELHTLDDLLRQRFWCRGKRGKWHTRRAILFKHMIGSEKDLEKKESLQWRCLEGIQAALLDNDTGLVYRPGLVLRLKAMENTLKVPLRNRSQCEGVLEKPPKIPVKAARADPLKLNKLGREKENTLDVRKMLGATTAADDVHKETKAVKRTGKSIWQGRGGEIVNVETRALEDYEDKGYIGFHCETTLLKTLFGLLFWDIIYADVPGAFDTPYQICPLDLFHDSFYRARKDKIEKRSKELQQGKAAEILERHDDELRARACLNVAVKWELCTKEVLLEIVACFSGETLAMICQIFCEDYEGRCSGGPDLFVWNAKERKCKFVEVKGPGDSPQENQKLWFDSLHRAGADIEICLVVDINTPKGAKDGGKRKRGSSSGRRKSAPKKVEDLESEQEDYDHLDGGHEEEEEIIRDALRNKKRRTSAPADTLARAS</sequence>
<organism evidence="11 12">
    <name type="scientific">Crepidotus variabilis</name>
    <dbReference type="NCBI Taxonomy" id="179855"/>
    <lineage>
        <taxon>Eukaryota</taxon>
        <taxon>Fungi</taxon>
        <taxon>Dikarya</taxon>
        <taxon>Basidiomycota</taxon>
        <taxon>Agaricomycotina</taxon>
        <taxon>Agaricomycetes</taxon>
        <taxon>Agaricomycetidae</taxon>
        <taxon>Agaricales</taxon>
        <taxon>Agaricineae</taxon>
        <taxon>Crepidotaceae</taxon>
        <taxon>Crepidotus</taxon>
    </lineage>
</organism>
<dbReference type="EC" id="3.1.4.1" evidence="8"/>
<dbReference type="Pfam" id="PF08774">
    <property type="entry name" value="VRR_NUC"/>
    <property type="match status" value="1"/>
</dbReference>
<dbReference type="GO" id="GO:0004528">
    <property type="term" value="F:phosphodiesterase I activity"/>
    <property type="evidence" value="ECO:0007669"/>
    <property type="project" value="UniProtKB-EC"/>
</dbReference>
<comment type="caution">
    <text evidence="11">The sequence shown here is derived from an EMBL/GenBank/DDBJ whole genome shotgun (WGS) entry which is preliminary data.</text>
</comment>
<keyword evidence="7 8" id="KW-0464">Manganese</keyword>
<comment type="similarity">
    <text evidence="2 8">Belongs to the FAN1 family.</text>
</comment>
<feature type="region of interest" description="Disordered" evidence="9">
    <location>
        <begin position="901"/>
        <end position="944"/>
    </location>
</feature>
<proteinExistence type="inferred from homology"/>
<dbReference type="GO" id="GO:0046872">
    <property type="term" value="F:metal ion binding"/>
    <property type="evidence" value="ECO:0007669"/>
    <property type="project" value="UniProtKB-KW"/>
</dbReference>
<keyword evidence="6 8" id="KW-0460">Magnesium</keyword>
<name>A0A9P6EQ04_9AGAR</name>
<keyword evidence="5 8" id="KW-0378">Hydrolase</keyword>
<dbReference type="Pfam" id="PF21170">
    <property type="entry name" value="FAN1_TPR"/>
    <property type="match status" value="1"/>
</dbReference>
<dbReference type="InterPro" id="IPR011856">
    <property type="entry name" value="tRNA_endonuc-like_dom_sf"/>
</dbReference>
<protein>
    <recommendedName>
        <fullName evidence="8">Fanconi-associated nuclease</fullName>
        <ecNumber evidence="8">3.1.4.1</ecNumber>
    </recommendedName>
</protein>
<dbReference type="PANTHER" id="PTHR15749:SF4">
    <property type="entry name" value="FANCONI-ASSOCIATED NUCLEASE 1"/>
    <property type="match status" value="1"/>
</dbReference>
<dbReference type="GO" id="GO:0070336">
    <property type="term" value="F:flap-structured DNA binding"/>
    <property type="evidence" value="ECO:0007669"/>
    <property type="project" value="TreeGrafter"/>
</dbReference>
<dbReference type="EMBL" id="MU157830">
    <property type="protein sequence ID" value="KAF9532855.1"/>
    <property type="molecule type" value="Genomic_DNA"/>
</dbReference>
<dbReference type="Gene3D" id="3.40.1350.10">
    <property type="match status" value="1"/>
</dbReference>
<comment type="cofactor">
    <cofactor evidence="8">
        <name>Mg(2+)</name>
        <dbReference type="ChEBI" id="CHEBI:18420"/>
    </cofactor>
    <cofactor evidence="8">
        <name>Mn(2+)</name>
        <dbReference type="ChEBI" id="CHEBI:29035"/>
    </cofactor>
</comment>
<dbReference type="SMART" id="SM00990">
    <property type="entry name" value="VRR_NUC"/>
    <property type="match status" value="1"/>
</dbReference>
<keyword evidence="12" id="KW-1185">Reference proteome</keyword>
<dbReference type="Proteomes" id="UP000807306">
    <property type="component" value="Unassembled WGS sequence"/>
</dbReference>
<dbReference type="GO" id="GO:0036297">
    <property type="term" value="P:interstrand cross-link repair"/>
    <property type="evidence" value="ECO:0007669"/>
    <property type="project" value="InterPro"/>
</dbReference>
<dbReference type="InterPro" id="IPR014883">
    <property type="entry name" value="VRR_NUC"/>
</dbReference>
<evidence type="ECO:0000256" key="4">
    <source>
        <dbReference type="ARBA" id="ARBA00022723"/>
    </source>
</evidence>
<dbReference type="CDD" id="cd22326">
    <property type="entry name" value="FAN1-like"/>
    <property type="match status" value="1"/>
</dbReference>
<feature type="compositionally biased region" description="Basic residues" evidence="9">
    <location>
        <begin position="906"/>
        <end position="921"/>
    </location>
</feature>
<keyword evidence="3 8" id="KW-0540">Nuclease</keyword>
<gene>
    <name evidence="11" type="ORF">CPB83DRAFT_846486</name>
</gene>
<dbReference type="AlphaFoldDB" id="A0A9P6EQ04"/>
<evidence type="ECO:0000256" key="5">
    <source>
        <dbReference type="ARBA" id="ARBA00022801"/>
    </source>
</evidence>
<accession>A0A9P6EQ04</accession>
<keyword evidence="8" id="KW-0227">DNA damage</keyword>
<evidence type="ECO:0000313" key="12">
    <source>
        <dbReference type="Proteomes" id="UP000807306"/>
    </source>
</evidence>
<dbReference type="PANTHER" id="PTHR15749">
    <property type="entry name" value="FANCONI-ASSOCIATED NUCLEASE 1"/>
    <property type="match status" value="1"/>
</dbReference>
<dbReference type="InterPro" id="IPR049126">
    <property type="entry name" value="FAN1-like_TPR"/>
</dbReference>
<evidence type="ECO:0000256" key="7">
    <source>
        <dbReference type="ARBA" id="ARBA00023211"/>
    </source>
</evidence>
<dbReference type="GO" id="GO:0017108">
    <property type="term" value="F:5'-flap endonuclease activity"/>
    <property type="evidence" value="ECO:0007669"/>
    <property type="project" value="TreeGrafter"/>
</dbReference>
<keyword evidence="8" id="KW-0539">Nucleus</keyword>
<comment type="function">
    <text evidence="8">Nuclease required for the repair of DNA interstrand cross-links (ICL). Acts as a 5'-3' exonuclease that anchors at a cut end of DNA and cleaves DNA successively at every third nucleotide, allowing to excise an ICL from one strand through flanking incisions.</text>
</comment>
<feature type="region of interest" description="Disordered" evidence="9">
    <location>
        <begin position="429"/>
        <end position="450"/>
    </location>
</feature>
<dbReference type="OrthoDB" id="76364at2759"/>
<dbReference type="InterPro" id="IPR033315">
    <property type="entry name" value="Fan1-like"/>
</dbReference>
<evidence type="ECO:0000256" key="1">
    <source>
        <dbReference type="ARBA" id="ARBA00000983"/>
    </source>
</evidence>
<reference evidence="11" key="1">
    <citation type="submission" date="2020-11" db="EMBL/GenBank/DDBJ databases">
        <authorList>
            <consortium name="DOE Joint Genome Institute"/>
            <person name="Ahrendt S."/>
            <person name="Riley R."/>
            <person name="Andreopoulos W."/>
            <person name="Labutti K."/>
            <person name="Pangilinan J."/>
            <person name="Ruiz-Duenas F.J."/>
            <person name="Barrasa J.M."/>
            <person name="Sanchez-Garcia M."/>
            <person name="Camarero S."/>
            <person name="Miyauchi S."/>
            <person name="Serrano A."/>
            <person name="Linde D."/>
            <person name="Babiker R."/>
            <person name="Drula E."/>
            <person name="Ayuso-Fernandez I."/>
            <person name="Pacheco R."/>
            <person name="Padilla G."/>
            <person name="Ferreira P."/>
            <person name="Barriuso J."/>
            <person name="Kellner H."/>
            <person name="Castanera R."/>
            <person name="Alfaro M."/>
            <person name="Ramirez L."/>
            <person name="Pisabarro A.G."/>
            <person name="Kuo A."/>
            <person name="Tritt A."/>
            <person name="Lipzen A."/>
            <person name="He G."/>
            <person name="Yan M."/>
            <person name="Ng V."/>
            <person name="Cullen D."/>
            <person name="Martin F."/>
            <person name="Rosso M.-N."/>
            <person name="Henrissat B."/>
            <person name="Hibbett D."/>
            <person name="Martinez A.T."/>
            <person name="Grigoriev I.V."/>
        </authorList>
    </citation>
    <scope>NUCLEOTIDE SEQUENCE</scope>
    <source>
        <strain evidence="11">CBS 506.95</strain>
    </source>
</reference>
<evidence type="ECO:0000256" key="3">
    <source>
        <dbReference type="ARBA" id="ARBA00022722"/>
    </source>
</evidence>
<keyword evidence="8" id="KW-0234">DNA repair</keyword>
<evidence type="ECO:0000259" key="10">
    <source>
        <dbReference type="SMART" id="SM00990"/>
    </source>
</evidence>
<evidence type="ECO:0000313" key="11">
    <source>
        <dbReference type="EMBL" id="KAF9532855.1"/>
    </source>
</evidence>
<comment type="catalytic activity">
    <reaction evidence="1 8">
        <text>Hydrolytically removes 5'-nucleotides successively from the 3'-hydroxy termini of 3'-hydroxy-terminated oligonucleotides.</text>
        <dbReference type="EC" id="3.1.4.1"/>
    </reaction>
</comment>
<feature type="compositionally biased region" description="Polar residues" evidence="9">
    <location>
        <begin position="433"/>
        <end position="450"/>
    </location>
</feature>